<dbReference type="Pfam" id="PF13937">
    <property type="entry name" value="DUF4212"/>
    <property type="match status" value="1"/>
</dbReference>
<dbReference type="HOGENOM" id="CLU_140854_4_1_5"/>
<dbReference type="InterPro" id="IPR019886">
    <property type="entry name" value="Na_symporter_ssu"/>
</dbReference>
<keyword evidence="1" id="KW-0472">Membrane</keyword>
<evidence type="ECO:0000259" key="2">
    <source>
        <dbReference type="Pfam" id="PF13937"/>
    </source>
</evidence>
<feature type="transmembrane region" description="Helical" evidence="1">
    <location>
        <begin position="21"/>
        <end position="44"/>
    </location>
</feature>
<dbReference type="KEGG" id="hba:Hbal_1684"/>
<protein>
    <submittedName>
        <fullName evidence="3">Membrane protein</fullName>
    </submittedName>
</protein>
<proteinExistence type="predicted"/>
<feature type="domain" description="Sodium symporter small subunit" evidence="2">
    <location>
        <begin position="15"/>
        <end position="91"/>
    </location>
</feature>
<accession>C6XJS7</accession>
<dbReference type="Proteomes" id="UP000002745">
    <property type="component" value="Chromosome"/>
</dbReference>
<dbReference type="OrthoDB" id="9797746at2"/>
<evidence type="ECO:0000313" key="3">
    <source>
        <dbReference type="EMBL" id="ACT59372.1"/>
    </source>
</evidence>
<dbReference type="NCBIfam" id="TIGR03647">
    <property type="entry name" value="Na_symport_sm"/>
    <property type="match status" value="1"/>
</dbReference>
<gene>
    <name evidence="3" type="ordered locus">Hbal_1684</name>
</gene>
<dbReference type="EMBL" id="CP001678">
    <property type="protein sequence ID" value="ACT59372.1"/>
    <property type="molecule type" value="Genomic_DNA"/>
</dbReference>
<keyword evidence="1" id="KW-0812">Transmembrane</keyword>
<evidence type="ECO:0000256" key="1">
    <source>
        <dbReference type="SAM" id="Phobius"/>
    </source>
</evidence>
<name>C6XJS7_HIRBI</name>
<sequence length="93" mass="10195">MTNQSSSSGPTPEQAKAYWAANVRLMSVLLAVWFLVSYGCGILFRDALDTVSLGGAPLGFWFAQNGSIYVFLALIIIYARQMAALERKFNIKG</sequence>
<evidence type="ECO:0000313" key="4">
    <source>
        <dbReference type="Proteomes" id="UP000002745"/>
    </source>
</evidence>
<feature type="transmembrane region" description="Helical" evidence="1">
    <location>
        <begin position="56"/>
        <end position="79"/>
    </location>
</feature>
<keyword evidence="1" id="KW-1133">Transmembrane helix</keyword>
<keyword evidence="4" id="KW-1185">Reference proteome</keyword>
<dbReference type="AlphaFoldDB" id="C6XJS7"/>
<organism evidence="3 4">
    <name type="scientific">Hirschia baltica (strain ATCC 49814 / DSM 5838 / IFAM 1418)</name>
    <dbReference type="NCBI Taxonomy" id="582402"/>
    <lineage>
        <taxon>Bacteria</taxon>
        <taxon>Pseudomonadati</taxon>
        <taxon>Pseudomonadota</taxon>
        <taxon>Alphaproteobacteria</taxon>
        <taxon>Hyphomonadales</taxon>
        <taxon>Hyphomonadaceae</taxon>
        <taxon>Hirschia</taxon>
    </lineage>
</organism>
<reference evidence="4" key="1">
    <citation type="journal article" date="2011" name="J. Bacteriol.">
        <title>Genome sequences of eight morphologically diverse alphaproteobacteria.</title>
        <authorList>
            <consortium name="US DOE Joint Genome Institute"/>
            <person name="Brown P.J."/>
            <person name="Kysela D.T."/>
            <person name="Buechlein A."/>
            <person name="Hemmerich C."/>
            <person name="Brun Y.V."/>
        </authorList>
    </citation>
    <scope>NUCLEOTIDE SEQUENCE [LARGE SCALE GENOMIC DNA]</scope>
    <source>
        <strain evidence="4">ATCC 49814 / DSM 5838 / IFAM 1418</strain>
    </source>
</reference>
<dbReference type="RefSeq" id="WP_015827522.1">
    <property type="nucleotide sequence ID" value="NC_012982.1"/>
</dbReference>
<dbReference type="STRING" id="582402.Hbal_1684"/>
<dbReference type="eggNOG" id="COG4327">
    <property type="taxonomic scope" value="Bacteria"/>
</dbReference>